<dbReference type="SUPFAM" id="SSF51735">
    <property type="entry name" value="NAD(P)-binding Rossmann-fold domains"/>
    <property type="match status" value="1"/>
</dbReference>
<dbReference type="InterPro" id="IPR002347">
    <property type="entry name" value="SDR_fam"/>
</dbReference>
<evidence type="ECO:0000256" key="1">
    <source>
        <dbReference type="ARBA" id="ARBA00006484"/>
    </source>
</evidence>
<dbReference type="Proteomes" id="UP001597414">
    <property type="component" value="Unassembled WGS sequence"/>
</dbReference>
<dbReference type="PRINTS" id="PR00081">
    <property type="entry name" value="GDHRDH"/>
</dbReference>
<comment type="caution">
    <text evidence="4">The sequence shown here is derived from an EMBL/GenBank/DDBJ whole genome shotgun (WGS) entry which is preliminary data.</text>
</comment>
<dbReference type="Gene3D" id="3.40.50.720">
    <property type="entry name" value="NAD(P)-binding Rossmann-like Domain"/>
    <property type="match status" value="1"/>
</dbReference>
<keyword evidence="2 4" id="KW-0560">Oxidoreductase</keyword>
<dbReference type="InterPro" id="IPR036291">
    <property type="entry name" value="NAD(P)-bd_dom_sf"/>
</dbReference>
<dbReference type="PANTHER" id="PTHR24321:SF8">
    <property type="entry name" value="ESTRADIOL 17-BETA-DEHYDROGENASE 8-RELATED"/>
    <property type="match status" value="1"/>
</dbReference>
<comment type="similarity">
    <text evidence="1 3">Belongs to the short-chain dehydrogenases/reductases (SDR) family.</text>
</comment>
<dbReference type="PROSITE" id="PS00061">
    <property type="entry name" value="ADH_SHORT"/>
    <property type="match status" value="1"/>
</dbReference>
<dbReference type="GO" id="GO:0016491">
    <property type="term" value="F:oxidoreductase activity"/>
    <property type="evidence" value="ECO:0007669"/>
    <property type="project" value="UniProtKB-KW"/>
</dbReference>
<evidence type="ECO:0000256" key="3">
    <source>
        <dbReference type="RuleBase" id="RU000363"/>
    </source>
</evidence>
<sequence length="330" mass="35610">MKTIYIKSLILSLITMMVYIGGFSKIFAQENEAFKRNDIKPIDSAYFAKDRLKGKVILVTGGARGIGRATAIRAARESAAVVIGDWLEKEGEETASFIRKEGGKALFVKTDIRNSEDCHNLVSEGVKKFGKIDIALLNAGVMDGTFSGDTFNFDKQKDLLPNAVHLASDEYWENVVEINVTGTFKSMRAVIKQLLLQGNGGAIVTVGSIAGLTGLAGNPAYVASKHAVNGLTRNAAVDYAPYGIRINSVNMAATATPMTDKAFEFVKEMQQRGVAGMGGAKTESLLMMNDSKHRMATVWEQASVILFLLSDEASNLTGALYPTDGGWTAY</sequence>
<evidence type="ECO:0000313" key="5">
    <source>
        <dbReference type="Proteomes" id="UP001597414"/>
    </source>
</evidence>
<accession>A0ABW5B4M2</accession>
<reference evidence="5" key="1">
    <citation type="journal article" date="2019" name="Int. J. Syst. Evol. Microbiol.">
        <title>The Global Catalogue of Microorganisms (GCM) 10K type strain sequencing project: providing services to taxonomists for standard genome sequencing and annotation.</title>
        <authorList>
            <consortium name="The Broad Institute Genomics Platform"/>
            <consortium name="The Broad Institute Genome Sequencing Center for Infectious Disease"/>
            <person name="Wu L."/>
            <person name="Ma J."/>
        </authorList>
    </citation>
    <scope>NUCLEOTIDE SEQUENCE [LARGE SCALE GENOMIC DNA]</scope>
    <source>
        <strain evidence="5">KCTC 19812</strain>
    </source>
</reference>
<protein>
    <submittedName>
        <fullName evidence="4">SDR family NAD(P)-dependent oxidoreductase</fullName>
        <ecNumber evidence="4">1.1.1.-</ecNumber>
    </submittedName>
</protein>
<evidence type="ECO:0000313" key="4">
    <source>
        <dbReference type="EMBL" id="MFD2201047.1"/>
    </source>
</evidence>
<dbReference type="Pfam" id="PF00106">
    <property type="entry name" value="adh_short"/>
    <property type="match status" value="1"/>
</dbReference>
<dbReference type="RefSeq" id="WP_380800937.1">
    <property type="nucleotide sequence ID" value="NZ_JBHUIV010000010.1"/>
</dbReference>
<gene>
    <name evidence="4" type="ORF">ACFSKV_05690</name>
</gene>
<proteinExistence type="inferred from homology"/>
<dbReference type="InterPro" id="IPR020904">
    <property type="entry name" value="Sc_DH/Rdtase_CS"/>
</dbReference>
<dbReference type="CDD" id="cd05233">
    <property type="entry name" value="SDR_c"/>
    <property type="match status" value="1"/>
</dbReference>
<keyword evidence="5" id="KW-1185">Reference proteome</keyword>
<name>A0ABW5B4M2_9BACT</name>
<dbReference type="EC" id="1.1.1.-" evidence="4"/>
<dbReference type="PANTHER" id="PTHR24321">
    <property type="entry name" value="DEHYDROGENASES, SHORT CHAIN"/>
    <property type="match status" value="1"/>
</dbReference>
<dbReference type="EMBL" id="JBHUIV010000010">
    <property type="protein sequence ID" value="MFD2201047.1"/>
    <property type="molecule type" value="Genomic_DNA"/>
</dbReference>
<organism evidence="4 5">
    <name type="scientific">Shivajiella indica</name>
    <dbReference type="NCBI Taxonomy" id="872115"/>
    <lineage>
        <taxon>Bacteria</taxon>
        <taxon>Pseudomonadati</taxon>
        <taxon>Bacteroidota</taxon>
        <taxon>Cytophagia</taxon>
        <taxon>Cytophagales</taxon>
        <taxon>Cyclobacteriaceae</taxon>
        <taxon>Shivajiella</taxon>
    </lineage>
</organism>
<evidence type="ECO:0000256" key="2">
    <source>
        <dbReference type="ARBA" id="ARBA00023002"/>
    </source>
</evidence>
<dbReference type="PRINTS" id="PR00080">
    <property type="entry name" value="SDRFAMILY"/>
</dbReference>